<comment type="caution">
    <text evidence="1">The sequence shown here is derived from an EMBL/GenBank/DDBJ whole genome shotgun (WGS) entry which is preliminary data.</text>
</comment>
<organism evidence="1">
    <name type="scientific">Tanacetum cinerariifolium</name>
    <name type="common">Dalmatian daisy</name>
    <name type="synonym">Chrysanthemum cinerariifolium</name>
    <dbReference type="NCBI Taxonomy" id="118510"/>
    <lineage>
        <taxon>Eukaryota</taxon>
        <taxon>Viridiplantae</taxon>
        <taxon>Streptophyta</taxon>
        <taxon>Embryophyta</taxon>
        <taxon>Tracheophyta</taxon>
        <taxon>Spermatophyta</taxon>
        <taxon>Magnoliopsida</taxon>
        <taxon>eudicotyledons</taxon>
        <taxon>Gunneridae</taxon>
        <taxon>Pentapetalae</taxon>
        <taxon>asterids</taxon>
        <taxon>campanulids</taxon>
        <taxon>Asterales</taxon>
        <taxon>Asteraceae</taxon>
        <taxon>Asteroideae</taxon>
        <taxon>Anthemideae</taxon>
        <taxon>Anthemidinae</taxon>
        <taxon>Tanacetum</taxon>
    </lineage>
</organism>
<dbReference type="AlphaFoldDB" id="A0A699HPT0"/>
<proteinExistence type="predicted"/>
<accession>A0A699HPT0</accession>
<gene>
    <name evidence="1" type="ORF">Tci_436703</name>
</gene>
<name>A0A699HPT0_TANCI</name>
<protein>
    <submittedName>
        <fullName evidence="1">Uncharacterized protein</fullName>
    </submittedName>
</protein>
<evidence type="ECO:0000313" key="1">
    <source>
        <dbReference type="EMBL" id="GEY64729.1"/>
    </source>
</evidence>
<reference evidence="1" key="1">
    <citation type="journal article" date="2019" name="Sci. Rep.">
        <title>Draft genome of Tanacetum cinerariifolium, the natural source of mosquito coil.</title>
        <authorList>
            <person name="Yamashiro T."/>
            <person name="Shiraishi A."/>
            <person name="Satake H."/>
            <person name="Nakayama K."/>
        </authorList>
    </citation>
    <scope>NUCLEOTIDE SEQUENCE</scope>
</reference>
<dbReference type="EMBL" id="BKCJ010196663">
    <property type="protein sequence ID" value="GEY64729.1"/>
    <property type="molecule type" value="Genomic_DNA"/>
</dbReference>
<sequence>MWGWLRLAVTMGWAAEPRCGCGGIVLVRWWCMLDGGSGGGRDVDRGGCGGNGYGGVGCGVNEEDKGGVGAGDDGHGGDGDVVVCAGYEGSDGSDVDVTVVAMATVVAAAANKGGGAWRRWVVELIDRDTGSHFGVRRKRSPKKFFGGGGGGGG</sequence>